<sequence length="48" mass="5744">MEIFVNEQGRWMLITSIISTNPCWRRDVYPLEIEHRLGENPQVNEAAW</sequence>
<proteinExistence type="predicted"/>
<dbReference type="EMBL" id="CP121671">
    <property type="protein sequence ID" value="WFT76505.1"/>
    <property type="molecule type" value="Genomic_DNA"/>
</dbReference>
<evidence type="ECO:0000313" key="2">
    <source>
        <dbReference type="Proteomes" id="UP001221597"/>
    </source>
</evidence>
<dbReference type="RefSeq" id="WP_283078457.1">
    <property type="nucleotide sequence ID" value="NZ_CP121671.1"/>
</dbReference>
<protein>
    <submittedName>
        <fullName evidence="1">Uncharacterized protein</fullName>
    </submittedName>
</protein>
<reference evidence="1 2" key="1">
    <citation type="submission" date="2023-04" db="EMBL/GenBank/DDBJ databases">
        <title>Genome sequence of Halobacillus naozhouensis KACC 21980.</title>
        <authorList>
            <person name="Kim S."/>
            <person name="Heo J."/>
            <person name="Kwon S.-W."/>
        </authorList>
    </citation>
    <scope>NUCLEOTIDE SEQUENCE [LARGE SCALE GENOMIC DNA]</scope>
    <source>
        <strain evidence="1 2">KCTC 13234</strain>
    </source>
</reference>
<dbReference type="Proteomes" id="UP001221597">
    <property type="component" value="Chromosome"/>
</dbReference>
<organism evidence="1 2">
    <name type="scientific">Halobacillus naozhouensis</name>
    <dbReference type="NCBI Taxonomy" id="554880"/>
    <lineage>
        <taxon>Bacteria</taxon>
        <taxon>Bacillati</taxon>
        <taxon>Bacillota</taxon>
        <taxon>Bacilli</taxon>
        <taxon>Bacillales</taxon>
        <taxon>Bacillaceae</taxon>
        <taxon>Halobacillus</taxon>
    </lineage>
</organism>
<accession>A0ABY8J6W4</accession>
<gene>
    <name evidence="1" type="ORF">P9989_09135</name>
</gene>
<name>A0ABY8J6W4_9BACI</name>
<evidence type="ECO:0000313" key="1">
    <source>
        <dbReference type="EMBL" id="WFT76505.1"/>
    </source>
</evidence>
<keyword evidence="2" id="KW-1185">Reference proteome</keyword>